<protein>
    <recommendedName>
        <fullName evidence="2">DNA primase/polymerase bifunctional N-terminal domain-containing protein</fullName>
    </recommendedName>
</protein>
<dbReference type="InterPro" id="IPR015330">
    <property type="entry name" value="DNA_primase/pol_bifunc_N"/>
</dbReference>
<dbReference type="Gene3D" id="3.40.50.300">
    <property type="entry name" value="P-loop containing nucleotide triphosphate hydrolases"/>
    <property type="match status" value="1"/>
</dbReference>
<dbReference type="InterPro" id="IPR027417">
    <property type="entry name" value="P-loop_NTPase"/>
</dbReference>
<evidence type="ECO:0000313" key="3">
    <source>
        <dbReference type="EMBL" id="SPD75675.1"/>
    </source>
</evidence>
<accession>A0A445N1U6</accession>
<name>A0A445N1U6_9BACT</name>
<gene>
    <name evidence="3" type="ORF">PITCH_A720015</name>
</gene>
<evidence type="ECO:0000259" key="2">
    <source>
        <dbReference type="SMART" id="SM00943"/>
    </source>
</evidence>
<feature type="domain" description="DNA primase/polymerase bifunctional N-terminal" evidence="2">
    <location>
        <begin position="9"/>
        <end position="186"/>
    </location>
</feature>
<feature type="compositionally biased region" description="Basic residues" evidence="1">
    <location>
        <begin position="638"/>
        <end position="652"/>
    </location>
</feature>
<dbReference type="SUPFAM" id="SSF56747">
    <property type="entry name" value="Prim-pol domain"/>
    <property type="match status" value="1"/>
</dbReference>
<dbReference type="EMBL" id="OJIN01000217">
    <property type="protein sequence ID" value="SPD75675.1"/>
    <property type="molecule type" value="Genomic_DNA"/>
</dbReference>
<feature type="compositionally biased region" description="Polar residues" evidence="1">
    <location>
        <begin position="656"/>
        <end position="678"/>
    </location>
</feature>
<dbReference type="SUPFAM" id="SSF52540">
    <property type="entry name" value="P-loop containing nucleoside triphosphate hydrolases"/>
    <property type="match status" value="1"/>
</dbReference>
<dbReference type="Gene3D" id="3.30.720.160">
    <property type="entry name" value="Bifunctional DNA primase/polymerase, N-terminal"/>
    <property type="match status" value="1"/>
</dbReference>
<organism evidence="3">
    <name type="scientific">uncultured Desulfobacterium sp</name>
    <dbReference type="NCBI Taxonomy" id="201089"/>
    <lineage>
        <taxon>Bacteria</taxon>
        <taxon>Pseudomonadati</taxon>
        <taxon>Thermodesulfobacteriota</taxon>
        <taxon>Desulfobacteria</taxon>
        <taxon>Desulfobacterales</taxon>
        <taxon>Desulfobacteriaceae</taxon>
        <taxon>Desulfobacterium</taxon>
        <taxon>environmental samples</taxon>
    </lineage>
</organism>
<feature type="region of interest" description="Disordered" evidence="1">
    <location>
        <begin position="219"/>
        <end position="242"/>
    </location>
</feature>
<dbReference type="AlphaFoldDB" id="A0A445N1U6"/>
<feature type="compositionally biased region" description="Low complexity" evidence="1">
    <location>
        <begin position="615"/>
        <end position="626"/>
    </location>
</feature>
<dbReference type="Pfam" id="PF09250">
    <property type="entry name" value="Prim-Pol"/>
    <property type="match status" value="1"/>
</dbReference>
<reference evidence="3" key="1">
    <citation type="submission" date="2018-01" db="EMBL/GenBank/DDBJ databases">
        <authorList>
            <person name="Regsiter A."/>
            <person name="William W."/>
        </authorList>
    </citation>
    <scope>NUCLEOTIDE SEQUENCE</scope>
    <source>
        <strain evidence="3">TRIP AH-1</strain>
    </source>
</reference>
<sequence>MATVLSDVALSYLQAGLSILPCRPDKKPALKTWSEYQKHLPTHEEVRSWFSTNGKSLAVIGGAVSGNLEIIDFDLEAVAFAQWSEFVKAENPGLYSKIVAEESPHGVHVFYRCQQAIPGNTKLAIKTDRKVIIETRGTGGYCLVSPSKGYQLKQGSIEKLPCLSADERALLIDAARACNELLPTTIKGYAEMNDGTLLPGVDFDTRGDVRAILQKHGWTAKGTGQDGRERWQRPGKNGNNHSATLTDGKIFYPFSSNAAPFESQKSYGPFSTYTILEHGGDFSAAAAALAGLGYGTSQTERANTSAGGKATTGGPTMADLREYIDICVAPGQKITVDEICKGLSCFKRAERGTVYTYIGRLCTDGILKKDDYLRGGYRRVVNIEDFNLAGDINEVDLCFDANFPLELDSLLRIKPNQLLQVSGRYDSGKSSFMFHVMADNYKKHKIVHIISEEWSADAIKERMDLLGIPRPHPNIKSYPMVPGYEDLIPPGPCIVLVDYLRADENPYQTDAQIQRLLRNLDGGICIFATQKHPGLDKPVGGQFSVHACHHILMLDRWRDDFLCKIFRTKNTKNMEGFFRTFALTENKKLFPLMADWKRGEIKWERAQRQPKDDTANNANIANTANNFDVSKVGGPPKYLKKEKKEAKKRKKIISTPHETPSGDSSSFSEPHISKTNGNHLRGDAPPPTEKDMPANEFFKEEVLF</sequence>
<evidence type="ECO:0000256" key="1">
    <source>
        <dbReference type="SAM" id="MobiDB-lite"/>
    </source>
</evidence>
<feature type="region of interest" description="Disordered" evidence="1">
    <location>
        <begin position="606"/>
        <end position="696"/>
    </location>
</feature>
<proteinExistence type="predicted"/>
<dbReference type="SMART" id="SM00943">
    <property type="entry name" value="Prim-Pol"/>
    <property type="match status" value="1"/>
</dbReference>